<organism evidence="3">
    <name type="scientific">Caldiarchaeum subterraneum</name>
    <dbReference type="NCBI Taxonomy" id="311458"/>
    <lineage>
        <taxon>Archaea</taxon>
        <taxon>Nitrososphaerota</taxon>
        <taxon>Candidatus Caldarchaeales</taxon>
        <taxon>Candidatus Caldarchaeaceae</taxon>
        <taxon>Candidatus Caldarchaeum</taxon>
    </lineage>
</organism>
<reference evidence="3" key="1">
    <citation type="journal article" date="2020" name="mSystems">
        <title>Genome- and Community-Level Interaction Insights into Carbon Utilization and Element Cycling Functions of Hydrothermarchaeota in Hydrothermal Sediment.</title>
        <authorList>
            <person name="Zhou Z."/>
            <person name="Liu Y."/>
            <person name="Xu W."/>
            <person name="Pan J."/>
            <person name="Luo Z.H."/>
            <person name="Li M."/>
        </authorList>
    </citation>
    <scope>NUCLEOTIDE SEQUENCE [LARGE SCALE GENOMIC DNA]</scope>
    <source>
        <strain evidence="3">SpSt-613</strain>
        <strain evidence="2">SpSt-669</strain>
    </source>
</reference>
<comment type="caution">
    <text evidence="3">The sequence shown here is derived from an EMBL/GenBank/DDBJ whole genome shotgun (WGS) entry which is preliminary data.</text>
</comment>
<dbReference type="EMBL" id="DTAD01000054">
    <property type="protein sequence ID" value="HGN90469.1"/>
    <property type="molecule type" value="Genomic_DNA"/>
</dbReference>
<evidence type="ECO:0000313" key="3">
    <source>
        <dbReference type="EMBL" id="HGN90469.1"/>
    </source>
</evidence>
<evidence type="ECO:0000313" key="2">
    <source>
        <dbReference type="EMBL" id="HGL40776.1"/>
    </source>
</evidence>
<keyword evidence="1" id="KW-0812">Transmembrane</keyword>
<evidence type="ECO:0000256" key="1">
    <source>
        <dbReference type="SAM" id="Phobius"/>
    </source>
</evidence>
<gene>
    <name evidence="3" type="ORF">ENT82_05005</name>
    <name evidence="2" type="ORF">ENU43_03830</name>
</gene>
<proteinExistence type="predicted"/>
<protein>
    <submittedName>
        <fullName evidence="3">Uncharacterized protein</fullName>
    </submittedName>
</protein>
<sequence length="88" mass="9373">MSSGFLKVLILMTVVWLLFLAASSSIAYFVLAVLDGSAGSVAVSVARTVVGVVVFLVWIVGWHRLTVFWLYRVLLGEKVNEGSAGGDG</sequence>
<feature type="transmembrane region" description="Helical" evidence="1">
    <location>
        <begin position="41"/>
        <end position="62"/>
    </location>
</feature>
<name>A0A7C4I282_CALS0</name>
<dbReference type="AlphaFoldDB" id="A0A7C4I282"/>
<accession>A0A7C4I282</accession>
<keyword evidence="1" id="KW-0472">Membrane</keyword>
<dbReference type="EMBL" id="DTCM01000050">
    <property type="protein sequence ID" value="HGL40776.1"/>
    <property type="molecule type" value="Genomic_DNA"/>
</dbReference>
<keyword evidence="1" id="KW-1133">Transmembrane helix</keyword>